<evidence type="ECO:0000313" key="2">
    <source>
        <dbReference type="Proteomes" id="UP001175261"/>
    </source>
</evidence>
<protein>
    <recommendedName>
        <fullName evidence="3">Monooxygenase</fullName>
    </recommendedName>
</protein>
<dbReference type="Pfam" id="PF13826">
    <property type="entry name" value="Monooxy_af470-like"/>
    <property type="match status" value="1"/>
</dbReference>
<dbReference type="EMBL" id="JAPDFR010000009">
    <property type="protein sequence ID" value="KAK0383588.1"/>
    <property type="molecule type" value="Genomic_DNA"/>
</dbReference>
<evidence type="ECO:0000313" key="1">
    <source>
        <dbReference type="EMBL" id="KAK0383588.1"/>
    </source>
</evidence>
<comment type="caution">
    <text evidence="1">The sequence shown here is derived from an EMBL/GenBank/DDBJ whole genome shotgun (WGS) entry which is preliminary data.</text>
</comment>
<dbReference type="Proteomes" id="UP001175261">
    <property type="component" value="Unassembled WGS sequence"/>
</dbReference>
<evidence type="ECO:0008006" key="3">
    <source>
        <dbReference type="Google" id="ProtNLM"/>
    </source>
</evidence>
<proteinExistence type="predicted"/>
<gene>
    <name evidence="1" type="ORF">NLU13_9499</name>
</gene>
<dbReference type="AlphaFoldDB" id="A0AA39GA77"/>
<reference evidence="1" key="1">
    <citation type="submission" date="2022-10" db="EMBL/GenBank/DDBJ databases">
        <title>Determination and structural analysis of whole genome sequence of Sarocladium strictum F4-1.</title>
        <authorList>
            <person name="Hu L."/>
            <person name="Jiang Y."/>
        </authorList>
    </citation>
    <scope>NUCLEOTIDE SEQUENCE</scope>
    <source>
        <strain evidence="1">F4-1</strain>
    </source>
</reference>
<sequence>MMDAKYFAPKLKPSDEPDLKVFERSTALVSILKDSFKVQTLFAIGSSIQTLICLTLPLRWAVIPSCALILNSVVTTILQIRNPGSYLSKKIIPGRTSALIPSPLTGRHGPQPSGEGLVVFHLGTQANHPLGIGGPGWDKMGEYFNPMIKDLREHKDEYGLISMSEWTSSDRESHNTKLWTFYFRDLEGLHKFAHGALHRKGWDGYHKGKNWNKNIGIFHETYVVQPGGYETVYVNSYPVLLGRGTVKAPTDGEERYVNTLVGADVPALKTQWTRLGRDADGKAKEVDNP</sequence>
<keyword evidence="2" id="KW-1185">Reference proteome</keyword>
<organism evidence="1 2">
    <name type="scientific">Sarocladium strictum</name>
    <name type="common">Black bundle disease fungus</name>
    <name type="synonym">Acremonium strictum</name>
    <dbReference type="NCBI Taxonomy" id="5046"/>
    <lineage>
        <taxon>Eukaryota</taxon>
        <taxon>Fungi</taxon>
        <taxon>Dikarya</taxon>
        <taxon>Ascomycota</taxon>
        <taxon>Pezizomycotina</taxon>
        <taxon>Sordariomycetes</taxon>
        <taxon>Hypocreomycetidae</taxon>
        <taxon>Hypocreales</taxon>
        <taxon>Sarocladiaceae</taxon>
        <taxon>Sarocladium</taxon>
    </lineage>
</organism>
<accession>A0AA39GA77</accession>
<dbReference type="InterPro" id="IPR025444">
    <property type="entry name" value="Monooxy_af470"/>
</dbReference>
<name>A0AA39GA77_SARSR</name>